<dbReference type="GeneID" id="90608095"/>
<dbReference type="Proteomes" id="UP000225740">
    <property type="component" value="Unassembled WGS sequence"/>
</dbReference>
<keyword evidence="2" id="KW-1185">Reference proteome</keyword>
<dbReference type="OrthoDB" id="9827613at2"/>
<evidence type="ECO:0000313" key="2">
    <source>
        <dbReference type="Proteomes" id="UP000225740"/>
    </source>
</evidence>
<gene>
    <name evidence="1" type="ORF">CEE69_07765</name>
</gene>
<accession>A0A2G1WA02</accession>
<protein>
    <submittedName>
        <fullName evidence="1">Uncharacterized protein</fullName>
    </submittedName>
</protein>
<reference evidence="1 2" key="1">
    <citation type="submission" date="2017-06" db="EMBL/GenBank/DDBJ databases">
        <title>Description of Rhodopirellula bahusiensis sp. nov.</title>
        <authorList>
            <person name="Kizina J."/>
            <person name="Harder J."/>
        </authorList>
    </citation>
    <scope>NUCLEOTIDE SEQUENCE [LARGE SCALE GENOMIC DNA]</scope>
    <source>
        <strain evidence="1 2">SWK21</strain>
    </source>
</reference>
<evidence type="ECO:0000313" key="1">
    <source>
        <dbReference type="EMBL" id="PHQ35864.1"/>
    </source>
</evidence>
<name>A0A2G1WA02_9BACT</name>
<dbReference type="AlphaFoldDB" id="A0A2G1WA02"/>
<sequence>MSIRDTDEHVLAPTINDVERFLARMTFAPDYFLEVDGDAGMDGGVTLHGATDGIALIGSEDSLRGCYAFMLVDPSKPFSPRTVSIHDVTDANVCDSIPDMATIIRTYAASGDLERAFSWSLNISNGTAMAYNCRLNCGDDRPLTTILDLGPDLSRWPEYRG</sequence>
<organism evidence="1 2">
    <name type="scientific">Rhodopirellula bahusiensis</name>
    <dbReference type="NCBI Taxonomy" id="2014065"/>
    <lineage>
        <taxon>Bacteria</taxon>
        <taxon>Pseudomonadati</taxon>
        <taxon>Planctomycetota</taxon>
        <taxon>Planctomycetia</taxon>
        <taxon>Pirellulales</taxon>
        <taxon>Pirellulaceae</taxon>
        <taxon>Rhodopirellula</taxon>
    </lineage>
</organism>
<dbReference type="RefSeq" id="WP_099260188.1">
    <property type="nucleotide sequence ID" value="NZ_NIZW01000005.1"/>
</dbReference>
<comment type="caution">
    <text evidence="1">The sequence shown here is derived from an EMBL/GenBank/DDBJ whole genome shotgun (WGS) entry which is preliminary data.</text>
</comment>
<dbReference type="EMBL" id="NIZW01000005">
    <property type="protein sequence ID" value="PHQ35864.1"/>
    <property type="molecule type" value="Genomic_DNA"/>
</dbReference>
<proteinExistence type="predicted"/>